<dbReference type="STRING" id="883158.HMPREF9140_01364"/>
<comment type="caution">
    <text evidence="1">The sequence shown here is derived from an EMBL/GenBank/DDBJ whole genome shotgun (WGS) entry which is preliminary data.</text>
</comment>
<evidence type="ECO:0000313" key="2">
    <source>
        <dbReference type="Proteomes" id="UP000016023"/>
    </source>
</evidence>
<dbReference type="EMBL" id="AGWK01000037">
    <property type="protein sequence ID" value="EHO69490.1"/>
    <property type="molecule type" value="Genomic_DNA"/>
</dbReference>
<gene>
    <name evidence="1" type="ORF">HMPREF9140_01364</name>
</gene>
<proteinExistence type="predicted"/>
<protein>
    <submittedName>
        <fullName evidence="1">Uncharacterized protein</fullName>
    </submittedName>
</protein>
<sequence length="58" mass="6802">MRSVDRVGVGIEQTRGLSLRELPLELAQYLTALGHLLTEQKYCRIWPSFHQKNRNQSY</sequence>
<reference evidence="1 2" key="1">
    <citation type="submission" date="2011-12" db="EMBL/GenBank/DDBJ databases">
        <title>The Genome Sequence of Prevotella micans F0438.</title>
        <authorList>
            <consortium name="The Broad Institute Genome Sequencing Platform"/>
            <person name="Earl A."/>
            <person name="Ward D."/>
            <person name="Feldgarden M."/>
            <person name="Gevers D."/>
            <person name="Izard J."/>
            <person name="Baranova O.V."/>
            <person name="Blanton J.M."/>
            <person name="Wade W.G."/>
            <person name="Dewhirst F.E."/>
            <person name="Young S.K."/>
            <person name="Zeng Q."/>
            <person name="Gargeya S."/>
            <person name="Fitzgerald M."/>
            <person name="Haas B."/>
            <person name="Abouelleil A."/>
            <person name="Alvarado L."/>
            <person name="Arachchi H.M."/>
            <person name="Berlin A."/>
            <person name="Chapman S.B."/>
            <person name="Gearin G."/>
            <person name="Goldberg J."/>
            <person name="Griggs A."/>
            <person name="Gujja S."/>
            <person name="Hansen M."/>
            <person name="Heiman D."/>
            <person name="Howarth C."/>
            <person name="Larimer J."/>
            <person name="Lui A."/>
            <person name="MacDonald P.J.P."/>
            <person name="McCowen C."/>
            <person name="Montmayeur A."/>
            <person name="Murphy C."/>
            <person name="Neiman D."/>
            <person name="Pearson M."/>
            <person name="Priest M."/>
            <person name="Roberts A."/>
            <person name="Saif S."/>
            <person name="Shea T."/>
            <person name="Sisk P."/>
            <person name="Stolte C."/>
            <person name="Sykes S."/>
            <person name="Wortman J."/>
            <person name="Nusbaum C."/>
            <person name="Birren B."/>
        </authorList>
    </citation>
    <scope>NUCLEOTIDE SEQUENCE [LARGE SCALE GENOMIC DNA]</scope>
    <source>
        <strain evidence="1 2">F0438</strain>
    </source>
</reference>
<dbReference type="AlphaFoldDB" id="H1Q376"/>
<accession>H1Q376</accession>
<dbReference type="Proteomes" id="UP000016023">
    <property type="component" value="Unassembled WGS sequence"/>
</dbReference>
<keyword evidence="2" id="KW-1185">Reference proteome</keyword>
<organism evidence="1 2">
    <name type="scientific">Prevotella micans F0438</name>
    <dbReference type="NCBI Taxonomy" id="883158"/>
    <lineage>
        <taxon>Bacteria</taxon>
        <taxon>Pseudomonadati</taxon>
        <taxon>Bacteroidota</taxon>
        <taxon>Bacteroidia</taxon>
        <taxon>Bacteroidales</taxon>
        <taxon>Prevotellaceae</taxon>
        <taxon>Prevotella</taxon>
    </lineage>
</organism>
<dbReference type="HOGENOM" id="CLU_2975515_0_0_10"/>
<name>H1Q376_9BACT</name>
<evidence type="ECO:0000313" key="1">
    <source>
        <dbReference type="EMBL" id="EHO69490.1"/>
    </source>
</evidence>